<dbReference type="Proteomes" id="UP001042704">
    <property type="component" value="Chromosome"/>
</dbReference>
<evidence type="ECO:0000313" key="3">
    <source>
        <dbReference type="Proteomes" id="UP001042704"/>
    </source>
</evidence>
<feature type="transmembrane region" description="Helical" evidence="1">
    <location>
        <begin position="75"/>
        <end position="95"/>
    </location>
</feature>
<reference evidence="2" key="2">
    <citation type="submission" date="2019-02" db="EMBL/GenBank/DDBJ databases">
        <authorList>
            <person name="Chen S.-C."/>
            <person name="Chien H.-H."/>
            <person name="Lai M.-C."/>
        </authorList>
    </citation>
    <scope>NUCLEOTIDE SEQUENCE</scope>
    <source>
        <strain evidence="2">N2F9704</strain>
    </source>
</reference>
<proteinExistence type="predicted"/>
<keyword evidence="1" id="KW-0812">Transmembrane</keyword>
<evidence type="ECO:0000313" key="2">
    <source>
        <dbReference type="EMBL" id="QSZ67192.1"/>
    </source>
</evidence>
<keyword evidence="1" id="KW-1133">Transmembrane helix</keyword>
<dbReference type="EMBL" id="CP036172">
    <property type="protein sequence ID" value="QSZ67192.1"/>
    <property type="molecule type" value="Genomic_DNA"/>
</dbReference>
<dbReference type="RefSeq" id="WP_265580080.1">
    <property type="nucleotide sequence ID" value="NZ_CP036172.1"/>
</dbReference>
<reference evidence="2" key="1">
    <citation type="journal article" date="2001" name="Int. J. Syst. Evol. Microbiol.">
        <title>Methanofollis aquaemaris sp. nov., a methanogen isolated from an aquaculture fish pond.</title>
        <authorList>
            <person name="Lai M.C."/>
            <person name="Chen S.C."/>
        </authorList>
    </citation>
    <scope>NUCLEOTIDE SEQUENCE</scope>
    <source>
        <strain evidence="2">N2F9704</strain>
    </source>
</reference>
<name>A0A8A3S564_9EURY</name>
<keyword evidence="1" id="KW-0472">Membrane</keyword>
<organism evidence="2 3">
    <name type="scientific">Methanofollis aquaemaris</name>
    <dbReference type="NCBI Taxonomy" id="126734"/>
    <lineage>
        <taxon>Archaea</taxon>
        <taxon>Methanobacteriati</taxon>
        <taxon>Methanobacteriota</taxon>
        <taxon>Stenosarchaea group</taxon>
        <taxon>Methanomicrobia</taxon>
        <taxon>Methanomicrobiales</taxon>
        <taxon>Methanomicrobiaceae</taxon>
        <taxon>Methanofollis</taxon>
    </lineage>
</organism>
<keyword evidence="3" id="KW-1185">Reference proteome</keyword>
<feature type="transmembrane region" description="Helical" evidence="1">
    <location>
        <begin position="47"/>
        <end position="68"/>
    </location>
</feature>
<evidence type="ECO:0000256" key="1">
    <source>
        <dbReference type="SAM" id="Phobius"/>
    </source>
</evidence>
<protein>
    <submittedName>
        <fullName evidence="2">Uncharacterized protein</fullName>
    </submittedName>
</protein>
<sequence>MKKIYTTIRPYATPILIGIAMLGLFYVPDLIILPLLDFLDLSLHFRLMTTLVMSFIFFAPMILAFFGLRGTKAPIAFFVPFIAFGVIKQVFRAVGYGDITLIFSPSFLLTGFMMGAGLGLIGLGGNQYQKNKWISLLLVIGGVILMILKGPNILYFTWYILTGDSSVIPV</sequence>
<accession>A0A8A3S564</accession>
<feature type="transmembrane region" description="Helical" evidence="1">
    <location>
        <begin position="101"/>
        <end position="124"/>
    </location>
</feature>
<gene>
    <name evidence="2" type="ORF">RJ40_06605</name>
</gene>
<feature type="transmembrane region" description="Helical" evidence="1">
    <location>
        <begin position="12"/>
        <end position="35"/>
    </location>
</feature>
<feature type="transmembrane region" description="Helical" evidence="1">
    <location>
        <begin position="136"/>
        <end position="161"/>
    </location>
</feature>
<dbReference type="AlphaFoldDB" id="A0A8A3S564"/>
<dbReference type="KEGG" id="maqe:RJ40_06605"/>
<dbReference type="GeneID" id="76424018"/>